<dbReference type="KEGG" id="kne:92181813"/>
<accession>A0AAW0YY32</accession>
<protein>
    <recommendedName>
        <fullName evidence="4">Pre-rRNA-processing protein las1</fullName>
    </recommendedName>
</protein>
<dbReference type="GeneID" id="92181813"/>
<evidence type="ECO:0000313" key="3">
    <source>
        <dbReference type="Proteomes" id="UP001388673"/>
    </source>
</evidence>
<sequence>MTEQTYLTSASVLIKSLRAPSDPPAQNGPSKIHIALEAWSTTNFHIPRKAEILRDWVVDTWARTSFFANSPPPSLLPIAAESFSILFTSREMLKSEAWVEVWISMLKYLSAISPSPDLTSLNAQATTSCYPIYAQAFLHHSALRTSLNKSLASILFHPINLAADPLLPILNSSASLAALPTLFQTLVVTYHSGRFNLFTQASSSKVSHDVFVASKEREAVRNTLEDIVASLDGLDQTAEVWQCRAAVWRVIAQWGGYMEREPAWNRLVHNEARKAEAALVQHLSPILDLIATLEQLDHDQARLSDDVVRWCIAVSNAQRFLADKADTPKPSRNRHNDSPLSTSLPPTYSHHTSLLHPYHYRDRGAF</sequence>
<proteinExistence type="predicted"/>
<reference evidence="2 3" key="1">
    <citation type="journal article" date="2024" name="bioRxiv">
        <title>Comparative genomics of Cryptococcus and Kwoniella reveals pathogenesis evolution and contrasting karyotype dynamics via intercentromeric recombination or chromosome fusion.</title>
        <authorList>
            <person name="Coelho M.A."/>
            <person name="David-Palma M."/>
            <person name="Shea T."/>
            <person name="Bowers K."/>
            <person name="McGinley-Smith S."/>
            <person name="Mohammad A.W."/>
            <person name="Gnirke A."/>
            <person name="Yurkov A.M."/>
            <person name="Nowrousian M."/>
            <person name="Sun S."/>
            <person name="Cuomo C.A."/>
            <person name="Heitman J."/>
        </authorList>
    </citation>
    <scope>NUCLEOTIDE SEQUENCE [LARGE SCALE GENOMIC DNA]</scope>
    <source>
        <strain evidence="2 3">CBS 13917</strain>
    </source>
</reference>
<dbReference type="AlphaFoldDB" id="A0AAW0YY32"/>
<feature type="compositionally biased region" description="Low complexity" evidence="1">
    <location>
        <begin position="338"/>
        <end position="347"/>
    </location>
</feature>
<dbReference type="Proteomes" id="UP001388673">
    <property type="component" value="Unassembled WGS sequence"/>
</dbReference>
<feature type="compositionally biased region" description="Basic and acidic residues" evidence="1">
    <location>
        <begin position="323"/>
        <end position="337"/>
    </location>
</feature>
<organism evidence="2 3">
    <name type="scientific">Kwoniella newhampshirensis</name>
    <dbReference type="NCBI Taxonomy" id="1651941"/>
    <lineage>
        <taxon>Eukaryota</taxon>
        <taxon>Fungi</taxon>
        <taxon>Dikarya</taxon>
        <taxon>Basidiomycota</taxon>
        <taxon>Agaricomycotina</taxon>
        <taxon>Tremellomycetes</taxon>
        <taxon>Tremellales</taxon>
        <taxon>Cryptococcaceae</taxon>
        <taxon>Kwoniella</taxon>
    </lineage>
</organism>
<feature type="region of interest" description="Disordered" evidence="1">
    <location>
        <begin position="323"/>
        <end position="349"/>
    </location>
</feature>
<dbReference type="EMBL" id="JBCAWK010000008">
    <property type="protein sequence ID" value="KAK8850636.1"/>
    <property type="molecule type" value="Genomic_DNA"/>
</dbReference>
<comment type="caution">
    <text evidence="2">The sequence shown here is derived from an EMBL/GenBank/DDBJ whole genome shotgun (WGS) entry which is preliminary data.</text>
</comment>
<evidence type="ECO:0008006" key="4">
    <source>
        <dbReference type="Google" id="ProtNLM"/>
    </source>
</evidence>
<evidence type="ECO:0000313" key="2">
    <source>
        <dbReference type="EMBL" id="KAK8850636.1"/>
    </source>
</evidence>
<name>A0AAW0YY32_9TREE</name>
<dbReference type="RefSeq" id="XP_066802067.1">
    <property type="nucleotide sequence ID" value="XM_066947653.1"/>
</dbReference>
<gene>
    <name evidence="2" type="ORF">IAR55_004555</name>
</gene>
<keyword evidence="3" id="KW-1185">Reference proteome</keyword>
<evidence type="ECO:0000256" key="1">
    <source>
        <dbReference type="SAM" id="MobiDB-lite"/>
    </source>
</evidence>